<dbReference type="Gene3D" id="3.40.50.10260">
    <property type="entry name" value="YjeF N-terminal domain"/>
    <property type="match status" value="2"/>
</dbReference>
<protein>
    <recommendedName>
        <fullName evidence="3">NAD(P)H-hydrate epimerase</fullName>
        <ecNumber evidence="3">5.1.99.6</ecNumber>
    </recommendedName>
</protein>
<dbReference type="PANTHER" id="PTHR13232">
    <property type="entry name" value="NAD(P)H-HYDRATE EPIMERASE"/>
    <property type="match status" value="1"/>
</dbReference>
<evidence type="ECO:0000256" key="3">
    <source>
        <dbReference type="ARBA" id="ARBA00012228"/>
    </source>
</evidence>
<dbReference type="EMBL" id="JAAAUY010000068">
    <property type="protein sequence ID" value="KAF9336215.1"/>
    <property type="molecule type" value="Genomic_DNA"/>
</dbReference>
<dbReference type="InterPro" id="IPR004443">
    <property type="entry name" value="YjeF_N_dom"/>
</dbReference>
<dbReference type="AlphaFoldDB" id="A0A9P5VQB8"/>
<evidence type="ECO:0000313" key="12">
    <source>
        <dbReference type="Proteomes" id="UP000696485"/>
    </source>
</evidence>
<gene>
    <name evidence="11" type="ORF">BG006_009379</name>
</gene>
<evidence type="ECO:0000256" key="7">
    <source>
        <dbReference type="ARBA" id="ARBA00022958"/>
    </source>
</evidence>
<dbReference type="GO" id="GO:0052856">
    <property type="term" value="F:NAD(P)HX epimerase activity"/>
    <property type="evidence" value="ECO:0007669"/>
    <property type="project" value="UniProtKB-EC"/>
</dbReference>
<dbReference type="SUPFAM" id="SSF64153">
    <property type="entry name" value="YjeF N-terminal domain-like"/>
    <property type="match status" value="1"/>
</dbReference>
<proteinExistence type="predicted"/>
<dbReference type="GO" id="GO:0005739">
    <property type="term" value="C:mitochondrion"/>
    <property type="evidence" value="ECO:0007669"/>
    <property type="project" value="TreeGrafter"/>
</dbReference>
<dbReference type="Pfam" id="PF03853">
    <property type="entry name" value="YjeF_N"/>
    <property type="match status" value="1"/>
</dbReference>
<keyword evidence="12" id="KW-1185">Reference proteome</keyword>
<evidence type="ECO:0000259" key="10">
    <source>
        <dbReference type="PROSITE" id="PS51385"/>
    </source>
</evidence>
<comment type="catalytic activity">
    <reaction evidence="2">
        <text>(6R)-NADPHX = (6S)-NADPHX</text>
        <dbReference type="Rhea" id="RHEA:32227"/>
        <dbReference type="ChEBI" id="CHEBI:64076"/>
        <dbReference type="ChEBI" id="CHEBI:64077"/>
        <dbReference type="EC" id="5.1.99.6"/>
    </reaction>
</comment>
<reference evidence="11" key="1">
    <citation type="journal article" date="2020" name="Fungal Divers.">
        <title>Resolving the Mortierellaceae phylogeny through synthesis of multi-gene phylogenetics and phylogenomics.</title>
        <authorList>
            <person name="Vandepol N."/>
            <person name="Liber J."/>
            <person name="Desiro A."/>
            <person name="Na H."/>
            <person name="Kennedy M."/>
            <person name="Barry K."/>
            <person name="Grigoriev I.V."/>
            <person name="Miller A.N."/>
            <person name="O'Donnell K."/>
            <person name="Stajich J.E."/>
            <person name="Bonito G."/>
        </authorList>
    </citation>
    <scope>NUCLEOTIDE SEQUENCE</scope>
    <source>
        <strain evidence="11">NVP1</strain>
    </source>
</reference>
<evidence type="ECO:0000313" key="11">
    <source>
        <dbReference type="EMBL" id="KAF9336215.1"/>
    </source>
</evidence>
<sequence>MSLKYLSQKAAQAIDVELMSPTGGGFSFEQLVELAGLSVAQAVTKVYNKDQYPRIMVFSGPGNNGLDDKPVNKGLVAQCEELEIPFVDSPEHGLQDSDLVLDAIFGFSFTGDVRQPFVSAIEALKGTRLPIVSVDIPSAWDVEQGNVNGTGFQPSMLVSLTAPKQGARDFTGPHHYLGGRFISKKMDLKWGLNLPPFPGTDQCVKLDDQHIRPHTKTHQKYEEQAKQESDILRRVHQKDEAKLSDKMEDHFMRNVVHDSFS</sequence>
<keyword evidence="6" id="KW-0521">NADP</keyword>
<evidence type="ECO:0000256" key="5">
    <source>
        <dbReference type="ARBA" id="ARBA00022741"/>
    </source>
</evidence>
<keyword evidence="4" id="KW-0479">Metal-binding</keyword>
<dbReference type="GO" id="GO:0000166">
    <property type="term" value="F:nucleotide binding"/>
    <property type="evidence" value="ECO:0007669"/>
    <property type="project" value="UniProtKB-KW"/>
</dbReference>
<keyword evidence="5" id="KW-0547">Nucleotide-binding</keyword>
<keyword evidence="7" id="KW-0630">Potassium</keyword>
<evidence type="ECO:0000256" key="4">
    <source>
        <dbReference type="ARBA" id="ARBA00022723"/>
    </source>
</evidence>
<dbReference type="InterPro" id="IPR036652">
    <property type="entry name" value="YjeF_N_dom_sf"/>
</dbReference>
<comment type="catalytic activity">
    <reaction evidence="1">
        <text>(6R)-NADHX = (6S)-NADHX</text>
        <dbReference type="Rhea" id="RHEA:32215"/>
        <dbReference type="ChEBI" id="CHEBI:64074"/>
        <dbReference type="ChEBI" id="CHEBI:64075"/>
        <dbReference type="EC" id="5.1.99.6"/>
    </reaction>
</comment>
<evidence type="ECO:0000256" key="2">
    <source>
        <dbReference type="ARBA" id="ARBA00000909"/>
    </source>
</evidence>
<dbReference type="Proteomes" id="UP000696485">
    <property type="component" value="Unassembled WGS sequence"/>
</dbReference>
<dbReference type="PROSITE" id="PS51385">
    <property type="entry name" value="YJEF_N"/>
    <property type="match status" value="1"/>
</dbReference>
<name>A0A9P5VQB8_9FUNG</name>
<dbReference type="EC" id="5.1.99.6" evidence="3"/>
<keyword evidence="9" id="KW-0413">Isomerase</keyword>
<keyword evidence="8" id="KW-0520">NAD</keyword>
<dbReference type="GO" id="GO:0046872">
    <property type="term" value="F:metal ion binding"/>
    <property type="evidence" value="ECO:0007669"/>
    <property type="project" value="UniProtKB-KW"/>
</dbReference>
<feature type="domain" description="YjeF N-terminal" evidence="10">
    <location>
        <begin position="11"/>
        <end position="194"/>
    </location>
</feature>
<evidence type="ECO:0000256" key="9">
    <source>
        <dbReference type="ARBA" id="ARBA00023235"/>
    </source>
</evidence>
<dbReference type="PANTHER" id="PTHR13232:SF10">
    <property type="entry name" value="NAD(P)H-HYDRATE EPIMERASE"/>
    <property type="match status" value="1"/>
</dbReference>
<dbReference type="InterPro" id="IPR032976">
    <property type="entry name" value="YJEFN_prot_NAXE-like"/>
</dbReference>
<evidence type="ECO:0000256" key="1">
    <source>
        <dbReference type="ARBA" id="ARBA00000013"/>
    </source>
</evidence>
<evidence type="ECO:0000256" key="6">
    <source>
        <dbReference type="ARBA" id="ARBA00022857"/>
    </source>
</evidence>
<evidence type="ECO:0000256" key="8">
    <source>
        <dbReference type="ARBA" id="ARBA00023027"/>
    </source>
</evidence>
<organism evidence="11 12">
    <name type="scientific">Podila minutissima</name>
    <dbReference type="NCBI Taxonomy" id="64525"/>
    <lineage>
        <taxon>Eukaryota</taxon>
        <taxon>Fungi</taxon>
        <taxon>Fungi incertae sedis</taxon>
        <taxon>Mucoromycota</taxon>
        <taxon>Mortierellomycotina</taxon>
        <taxon>Mortierellomycetes</taxon>
        <taxon>Mortierellales</taxon>
        <taxon>Mortierellaceae</taxon>
        <taxon>Podila</taxon>
    </lineage>
</organism>
<comment type="caution">
    <text evidence="11">The sequence shown here is derived from an EMBL/GenBank/DDBJ whole genome shotgun (WGS) entry which is preliminary data.</text>
</comment>
<accession>A0A9P5VQB8</accession>